<dbReference type="PANTHER" id="PTHR37540:SF5">
    <property type="entry name" value="TRANSCRIPTION FACTOR DOMAIN-CONTAINING PROTEIN"/>
    <property type="match status" value="1"/>
</dbReference>
<accession>A0AAD4GYM9</accession>
<protein>
    <recommendedName>
        <fullName evidence="5">Zn(2)-C6 fungal-type domain-containing protein</fullName>
    </recommendedName>
</protein>
<dbReference type="Pfam" id="PF00172">
    <property type="entry name" value="Zn_clus"/>
    <property type="match status" value="1"/>
</dbReference>
<dbReference type="PROSITE" id="PS50048">
    <property type="entry name" value="ZN2_CY6_FUNGAL_2"/>
    <property type="match status" value="1"/>
</dbReference>
<dbReference type="PROSITE" id="PS00463">
    <property type="entry name" value="ZN2_CY6_FUNGAL_1"/>
    <property type="match status" value="1"/>
</dbReference>
<dbReference type="GO" id="GO:0009893">
    <property type="term" value="P:positive regulation of metabolic process"/>
    <property type="evidence" value="ECO:0007669"/>
    <property type="project" value="UniProtKB-ARBA"/>
</dbReference>
<evidence type="ECO:0000256" key="4">
    <source>
        <dbReference type="ARBA" id="ARBA00023242"/>
    </source>
</evidence>
<dbReference type="SUPFAM" id="SSF57701">
    <property type="entry name" value="Zn2/Cys6 DNA-binding domain"/>
    <property type="match status" value="1"/>
</dbReference>
<proteinExistence type="predicted"/>
<dbReference type="GO" id="GO:0000981">
    <property type="term" value="F:DNA-binding transcription factor activity, RNA polymerase II-specific"/>
    <property type="evidence" value="ECO:0007669"/>
    <property type="project" value="InterPro"/>
</dbReference>
<reference evidence="6" key="2">
    <citation type="submission" date="2020-02" db="EMBL/GenBank/DDBJ databases">
        <authorList>
            <person name="Gilchrist C.L.M."/>
            <person name="Chooi Y.-H."/>
        </authorList>
    </citation>
    <scope>NUCLEOTIDE SEQUENCE</scope>
    <source>
        <strain evidence="6">MST-FP2251</strain>
    </source>
</reference>
<dbReference type="PANTHER" id="PTHR37540">
    <property type="entry name" value="TRANSCRIPTION FACTOR (ACR-2), PUTATIVE-RELATED-RELATED"/>
    <property type="match status" value="1"/>
</dbReference>
<evidence type="ECO:0000256" key="1">
    <source>
        <dbReference type="ARBA" id="ARBA00023015"/>
    </source>
</evidence>
<dbReference type="Gene3D" id="4.10.240.10">
    <property type="entry name" value="Zn(2)-C6 fungal-type DNA-binding domain"/>
    <property type="match status" value="1"/>
</dbReference>
<dbReference type="CDD" id="cd00067">
    <property type="entry name" value="GAL4"/>
    <property type="match status" value="1"/>
</dbReference>
<name>A0AAD4GYM9_ASPNN</name>
<comment type="caution">
    <text evidence="6">The sequence shown here is derived from an EMBL/GenBank/DDBJ whole genome shotgun (WGS) entry which is preliminary data.</text>
</comment>
<dbReference type="SMART" id="SM00066">
    <property type="entry name" value="GAL4"/>
    <property type="match status" value="1"/>
</dbReference>
<dbReference type="AlphaFoldDB" id="A0AAD4GYM9"/>
<keyword evidence="1" id="KW-0805">Transcription regulation</keyword>
<keyword evidence="3" id="KW-0804">Transcription</keyword>
<keyword evidence="2" id="KW-0238">DNA-binding</keyword>
<feature type="domain" description="Zn(2)-C6 fungal-type" evidence="5">
    <location>
        <begin position="6"/>
        <end position="36"/>
    </location>
</feature>
<reference evidence="6" key="1">
    <citation type="journal article" date="2019" name="Beilstein J. Org. Chem.">
        <title>Nanangenines: drimane sesquiterpenoids as the dominant metabolite cohort of a novel Australian fungus, Aspergillus nanangensis.</title>
        <authorList>
            <person name="Lacey H.J."/>
            <person name="Gilchrist C.L.M."/>
            <person name="Crombie A."/>
            <person name="Kalaitzis J.A."/>
            <person name="Vuong D."/>
            <person name="Rutledge P.J."/>
            <person name="Turner P."/>
            <person name="Pitt J.I."/>
            <person name="Lacey E."/>
            <person name="Chooi Y.H."/>
            <person name="Piggott A.M."/>
        </authorList>
    </citation>
    <scope>NUCLEOTIDE SEQUENCE</scope>
    <source>
        <strain evidence="6">MST-FP2251</strain>
    </source>
</reference>
<keyword evidence="7" id="KW-1185">Reference proteome</keyword>
<dbReference type="InterPro" id="IPR036864">
    <property type="entry name" value="Zn2-C6_fun-type_DNA-bd_sf"/>
</dbReference>
<evidence type="ECO:0000313" key="6">
    <source>
        <dbReference type="EMBL" id="KAF9894162.1"/>
    </source>
</evidence>
<gene>
    <name evidence="6" type="ORF">FE257_009135</name>
</gene>
<evidence type="ECO:0000256" key="2">
    <source>
        <dbReference type="ARBA" id="ARBA00023125"/>
    </source>
</evidence>
<dbReference type="InterPro" id="IPR001138">
    <property type="entry name" value="Zn2Cys6_DnaBD"/>
</dbReference>
<organism evidence="6 7">
    <name type="scientific">Aspergillus nanangensis</name>
    <dbReference type="NCBI Taxonomy" id="2582783"/>
    <lineage>
        <taxon>Eukaryota</taxon>
        <taxon>Fungi</taxon>
        <taxon>Dikarya</taxon>
        <taxon>Ascomycota</taxon>
        <taxon>Pezizomycotina</taxon>
        <taxon>Eurotiomycetes</taxon>
        <taxon>Eurotiomycetidae</taxon>
        <taxon>Eurotiales</taxon>
        <taxon>Aspergillaceae</taxon>
        <taxon>Aspergillus</taxon>
        <taxon>Aspergillus subgen. Circumdati</taxon>
    </lineage>
</organism>
<evidence type="ECO:0000256" key="3">
    <source>
        <dbReference type="ARBA" id="ARBA00023163"/>
    </source>
</evidence>
<evidence type="ECO:0000313" key="7">
    <source>
        <dbReference type="Proteomes" id="UP001194746"/>
    </source>
</evidence>
<dbReference type="GO" id="GO:0008270">
    <property type="term" value="F:zinc ion binding"/>
    <property type="evidence" value="ECO:0007669"/>
    <property type="project" value="InterPro"/>
</dbReference>
<evidence type="ECO:0000259" key="5">
    <source>
        <dbReference type="PROSITE" id="PS50048"/>
    </source>
</evidence>
<dbReference type="Proteomes" id="UP001194746">
    <property type="component" value="Unassembled WGS sequence"/>
</dbReference>
<sequence length="444" mass="49578">MIMPIACEPCHRRKRRCDRGIPSCGLCVKTSRYCFYSADRPDGSQCQRNPASKELVTNLDSRWKSQFLRSSASYPVPFRGYMPRLIRCFCEGVGVSRLPVKRNSTAYQLQTIWMTSALNDPCLFHAMLFAGSSYLDLLRGARPSPITLLHQSEAIKHINERLSDPVLALDDTTFLAISPLTLFAELNGDRAAADIHTAGLQRLAILRGGLDKLGHEGLPSVLISVNTIVYSIAFDSDPGFGLLPYPNPPPLGLEARVLNAVANSYSSKGNMILWLLIEDLFYQVQNIKRRLLSETSAGSVAPSSHDPLHLPNSRIDEKAASVDPIYHCCCLGFQIFLTMLAGVRYPLDALVSSLKACLALTDDELWLRHLPAAYSWVCLTGAAAADHPRLRLWFYFKQGSAVRLLHVKDEPSFLVDLWSHFHWLRSLRRNQELALSSQSELVIL</sequence>
<keyword evidence="4" id="KW-0539">Nucleus</keyword>
<dbReference type="EMBL" id="VCAU01000005">
    <property type="protein sequence ID" value="KAF9894162.1"/>
    <property type="molecule type" value="Genomic_DNA"/>
</dbReference>
<dbReference type="GO" id="GO:0003677">
    <property type="term" value="F:DNA binding"/>
    <property type="evidence" value="ECO:0007669"/>
    <property type="project" value="UniProtKB-KW"/>
</dbReference>